<keyword evidence="2" id="KW-0378">Hydrolase</keyword>
<dbReference type="InterPro" id="IPR051601">
    <property type="entry name" value="Serine_prot/Carboxylest_S33"/>
</dbReference>
<dbReference type="InterPro" id="IPR029058">
    <property type="entry name" value="AB_hydrolase_fold"/>
</dbReference>
<feature type="domain" description="Peptidase S33 tripeptidyl aminopeptidase-like C-terminal" evidence="5">
    <location>
        <begin position="426"/>
        <end position="516"/>
    </location>
</feature>
<dbReference type="PANTHER" id="PTHR43248:SF30">
    <property type="entry name" value="AB HYDROLASE-1 DOMAIN-CONTAINING PROTEIN"/>
    <property type="match status" value="1"/>
</dbReference>
<feature type="signal peptide" evidence="3">
    <location>
        <begin position="1"/>
        <end position="29"/>
    </location>
</feature>
<evidence type="ECO:0000259" key="5">
    <source>
        <dbReference type="Pfam" id="PF08386"/>
    </source>
</evidence>
<dbReference type="Proteomes" id="UP001600888">
    <property type="component" value="Unassembled WGS sequence"/>
</dbReference>
<evidence type="ECO:0000256" key="2">
    <source>
        <dbReference type="ARBA" id="ARBA00022801"/>
    </source>
</evidence>
<dbReference type="SUPFAM" id="SSF53474">
    <property type="entry name" value="alpha/beta-Hydrolases"/>
    <property type="match status" value="1"/>
</dbReference>
<evidence type="ECO:0000259" key="4">
    <source>
        <dbReference type="Pfam" id="PF00561"/>
    </source>
</evidence>
<evidence type="ECO:0000313" key="7">
    <source>
        <dbReference type="Proteomes" id="UP001600888"/>
    </source>
</evidence>
<organism evidence="6 7">
    <name type="scientific">Diaporthe vaccinii</name>
    <dbReference type="NCBI Taxonomy" id="105482"/>
    <lineage>
        <taxon>Eukaryota</taxon>
        <taxon>Fungi</taxon>
        <taxon>Dikarya</taxon>
        <taxon>Ascomycota</taxon>
        <taxon>Pezizomycotina</taxon>
        <taxon>Sordariomycetes</taxon>
        <taxon>Sordariomycetidae</taxon>
        <taxon>Diaporthales</taxon>
        <taxon>Diaporthaceae</taxon>
        <taxon>Diaporthe</taxon>
        <taxon>Diaporthe eres species complex</taxon>
    </lineage>
</organism>
<keyword evidence="3" id="KW-0732">Signal</keyword>
<evidence type="ECO:0000313" key="6">
    <source>
        <dbReference type="EMBL" id="KAL2285858.1"/>
    </source>
</evidence>
<dbReference type="EMBL" id="JBAWTH010000028">
    <property type="protein sequence ID" value="KAL2285858.1"/>
    <property type="molecule type" value="Genomic_DNA"/>
</dbReference>
<dbReference type="Gene3D" id="3.40.50.1820">
    <property type="entry name" value="alpha/beta hydrolase"/>
    <property type="match status" value="1"/>
</dbReference>
<reference evidence="6 7" key="1">
    <citation type="submission" date="2024-03" db="EMBL/GenBank/DDBJ databases">
        <title>A high-quality draft genome sequence of Diaporthe vaccinii, a causative agent of upright dieback and viscid rot disease in cranberry plants.</title>
        <authorList>
            <person name="Sarrasin M."/>
            <person name="Lang B.F."/>
            <person name="Burger G."/>
        </authorList>
    </citation>
    <scope>NUCLEOTIDE SEQUENCE [LARGE SCALE GENOMIC DNA]</scope>
    <source>
        <strain evidence="6 7">IS7</strain>
    </source>
</reference>
<comment type="caution">
    <text evidence="6">The sequence shown here is derived from an EMBL/GenBank/DDBJ whole genome shotgun (WGS) entry which is preliminary data.</text>
</comment>
<feature type="domain" description="AB hydrolase-1" evidence="4">
    <location>
        <begin position="100"/>
        <end position="275"/>
    </location>
</feature>
<sequence length="520" mass="54745">MPTCTMYWSTSASKALISLLLLLIPSIDGHVVVRRQTSPATGNATFVPCPTVDPFLPQHTALGLQCANLSVPILHDQPGGEQVQLSIVKMPAKGQRIGNLFINPGGPGAPASTQILNFATGGLPIGQAMANSFDIIAMDPRGVGMSTPSRCDTTIGNEPSEFEVTTDAGLQQQIDYNQKLGASCRALMGTLFDNMDTIAVAKDMELVRVAIGDEPMSYFGQSYGTQLGAQYAQLFPSNVRAMALDGVLQHTGDYASNVLIQTKALDAAIQEFFNRCEKNTTDCGPQGPQMRQLWANVVDKAATGTLQAPGCDDTTQTGCFRNVSVQDLLGTARGLTASPGGQRRLARILALSGTGNASFADSFAPGLLSGNVFSDSSSFSIGNVQCQDGHFVDATLAPSPVGQVQDLAAMTRNATVTPGMGEFFRRTVGCTGWPVRITNPRKALDVSGTQNPVLLVHTTFDPATSPEYAQGMLKEIQGSVLLVRDGLGHTSYFNAGATAAAMDAYLVNLTMPAVGTVLAS</sequence>
<dbReference type="Pfam" id="PF08386">
    <property type="entry name" value="Abhydrolase_4"/>
    <property type="match status" value="1"/>
</dbReference>
<evidence type="ECO:0000256" key="1">
    <source>
        <dbReference type="ARBA" id="ARBA00010088"/>
    </source>
</evidence>
<evidence type="ECO:0008006" key="8">
    <source>
        <dbReference type="Google" id="ProtNLM"/>
    </source>
</evidence>
<gene>
    <name evidence="6" type="ORF">FJTKL_07560</name>
</gene>
<dbReference type="Pfam" id="PF00561">
    <property type="entry name" value="Abhydrolase_1"/>
    <property type="match status" value="1"/>
</dbReference>
<dbReference type="PANTHER" id="PTHR43248">
    <property type="entry name" value="2-SUCCINYL-6-HYDROXY-2,4-CYCLOHEXADIENE-1-CARBOXYLATE SYNTHASE"/>
    <property type="match status" value="1"/>
</dbReference>
<evidence type="ECO:0000256" key="3">
    <source>
        <dbReference type="SAM" id="SignalP"/>
    </source>
</evidence>
<protein>
    <recommendedName>
        <fullName evidence="8">Hydrolase</fullName>
    </recommendedName>
</protein>
<name>A0ABR4ETU9_9PEZI</name>
<dbReference type="InterPro" id="IPR000073">
    <property type="entry name" value="AB_hydrolase_1"/>
</dbReference>
<comment type="similarity">
    <text evidence="1">Belongs to the peptidase S33 family.</text>
</comment>
<proteinExistence type="inferred from homology"/>
<dbReference type="InterPro" id="IPR013595">
    <property type="entry name" value="Pept_S33_TAP-like_C"/>
</dbReference>
<accession>A0ABR4ETU9</accession>
<keyword evidence="7" id="KW-1185">Reference proteome</keyword>
<feature type="chain" id="PRO_5047049911" description="Hydrolase" evidence="3">
    <location>
        <begin position="30"/>
        <end position="520"/>
    </location>
</feature>